<proteinExistence type="predicted"/>
<comment type="caution">
    <text evidence="2">The sequence shown here is derived from an EMBL/GenBank/DDBJ whole genome shotgun (WGS) entry which is preliminary data.</text>
</comment>
<dbReference type="CDD" id="cd14273">
    <property type="entry name" value="UBA_TAP-C_like"/>
    <property type="match status" value="1"/>
</dbReference>
<evidence type="ECO:0000313" key="3">
    <source>
        <dbReference type="Proteomes" id="UP000076837"/>
    </source>
</evidence>
<dbReference type="EMBL" id="JYNV01000224">
    <property type="protein sequence ID" value="KZM22116.1"/>
    <property type="molecule type" value="Genomic_DNA"/>
</dbReference>
<feature type="compositionally biased region" description="Polar residues" evidence="1">
    <location>
        <begin position="18"/>
        <end position="31"/>
    </location>
</feature>
<feature type="region of interest" description="Disordered" evidence="1">
    <location>
        <begin position="1"/>
        <end position="31"/>
    </location>
</feature>
<dbReference type="SUPFAM" id="SSF46934">
    <property type="entry name" value="UBA-like"/>
    <property type="match status" value="1"/>
</dbReference>
<evidence type="ECO:0000256" key="1">
    <source>
        <dbReference type="SAM" id="MobiDB-lite"/>
    </source>
</evidence>
<protein>
    <submittedName>
        <fullName evidence="2">Uncharacterized protein</fullName>
    </submittedName>
</protein>
<dbReference type="AlphaFoldDB" id="A0A163BZT8"/>
<dbReference type="InterPro" id="IPR009060">
    <property type="entry name" value="UBA-like_sf"/>
</dbReference>
<dbReference type="Gene3D" id="1.10.8.10">
    <property type="entry name" value="DNA helicase RuvA subunit, C-terminal domain"/>
    <property type="match status" value="1"/>
</dbReference>
<gene>
    <name evidence="2" type="ORF">ST47_g6732</name>
</gene>
<feature type="compositionally biased region" description="Basic and acidic residues" evidence="1">
    <location>
        <begin position="1"/>
        <end position="17"/>
    </location>
</feature>
<name>A0A163BZT8_DIDRA</name>
<reference evidence="2 3" key="1">
    <citation type="journal article" date="2016" name="Sci. Rep.">
        <title>Draft genome sequencing and secretome analysis of fungal phytopathogen Ascochyta rabiei provides insight into the necrotrophic effector repertoire.</title>
        <authorList>
            <person name="Verma S."/>
            <person name="Gazara R.K."/>
            <person name="Nizam S."/>
            <person name="Parween S."/>
            <person name="Chattopadhyay D."/>
            <person name="Verma P.K."/>
        </authorList>
    </citation>
    <scope>NUCLEOTIDE SEQUENCE [LARGE SCALE GENOMIC DNA]</scope>
    <source>
        <strain evidence="2 3">ArDII</strain>
    </source>
</reference>
<organism evidence="2 3">
    <name type="scientific">Didymella rabiei</name>
    <name type="common">Chickpea ascochyta blight fungus</name>
    <name type="synonym">Mycosphaerella rabiei</name>
    <dbReference type="NCBI Taxonomy" id="5454"/>
    <lineage>
        <taxon>Eukaryota</taxon>
        <taxon>Fungi</taxon>
        <taxon>Dikarya</taxon>
        <taxon>Ascomycota</taxon>
        <taxon>Pezizomycotina</taxon>
        <taxon>Dothideomycetes</taxon>
        <taxon>Pleosporomycetidae</taxon>
        <taxon>Pleosporales</taxon>
        <taxon>Pleosporineae</taxon>
        <taxon>Didymellaceae</taxon>
        <taxon>Ascochyta</taxon>
    </lineage>
</organism>
<sequence length="442" mass="50619">MADSERTEEDRGPDGKQIHSTPMHSQAPTQNEKLADWAASLDTEKRNAVSEYVEITKQDVDVAIQTLKECEWDLIEAVGEFFGETKGQQDQNDVDSSLPDIEPIHTSKMVIARRFRMKETSLHERVLFRTTRKNGKENPRSPRAAIIDTIAVFRDAPSTPGTSFDRFKEEVVDQWTREGCSKAFNKLRLHPMPTAFFDTMILATPVSVDEFTAGFDNNAILVVTKVMELLLGSRHLRPWCDVTECTMGDAEDEDIANEDCVWAPSYVIKFKNLVEEYDTRLIGHVEYLAGKSEALSEAYRLRQTAKWGSLRCVLGDLVQWMLMANLRYSFLVSSDEIIFLRIDIKEKKVGGKTVLFEPWLNYSEPMRITDAFDAGNGTITVRMALLHILWLVAQNEREDWSTPDETGNCLNYAVFTEEGEDWELRRPKIPEPSFFEERRVEL</sequence>
<dbReference type="Pfam" id="PF14555">
    <property type="entry name" value="UBA_4"/>
    <property type="match status" value="1"/>
</dbReference>
<evidence type="ECO:0000313" key="2">
    <source>
        <dbReference type="EMBL" id="KZM22116.1"/>
    </source>
</evidence>
<dbReference type="Proteomes" id="UP000076837">
    <property type="component" value="Unassembled WGS sequence"/>
</dbReference>
<dbReference type="OrthoDB" id="3792603at2759"/>
<accession>A0A163BZT8</accession>
<keyword evidence="3" id="KW-1185">Reference proteome</keyword>